<dbReference type="Pfam" id="PF03743">
    <property type="entry name" value="TrbI"/>
    <property type="match status" value="1"/>
</dbReference>
<organism evidence="2 3">
    <name type="scientific">Salmonella enterica subsp. arizonae</name>
    <dbReference type="NCBI Taxonomy" id="59203"/>
    <lineage>
        <taxon>Bacteria</taxon>
        <taxon>Pseudomonadati</taxon>
        <taxon>Pseudomonadota</taxon>
        <taxon>Gammaproteobacteria</taxon>
        <taxon>Enterobacterales</taxon>
        <taxon>Enterobacteriaceae</taxon>
        <taxon>Salmonella</taxon>
    </lineage>
</organism>
<reference evidence="2 3" key="1">
    <citation type="submission" date="2018-06" db="EMBL/GenBank/DDBJ databases">
        <authorList>
            <consortium name="Pathogen Informatics"/>
            <person name="Doyle S."/>
        </authorList>
    </citation>
    <scope>NUCLEOTIDE SEQUENCE [LARGE SCALE GENOMIC DNA]</scope>
    <source>
        <strain evidence="2 3">NCTC8297</strain>
    </source>
</reference>
<evidence type="ECO:0000256" key="1">
    <source>
        <dbReference type="SAM" id="MobiDB-lite"/>
    </source>
</evidence>
<dbReference type="CDD" id="cd16430">
    <property type="entry name" value="TraB"/>
    <property type="match status" value="1"/>
</dbReference>
<gene>
    <name evidence="2" type="ORF">NCTC8297_00045</name>
</gene>
<dbReference type="Proteomes" id="UP000254741">
    <property type="component" value="Unassembled WGS sequence"/>
</dbReference>
<accession>A0A379T5V2</accession>
<sequence length="244" mass="25475">MVEGADANASVTGDKNTAPMQLRLTGKVQMPNDEEFDLTGCFVTLEAWGDVSSERAIVRTRSISCKLGDDNIDQKIAGHVSFMGKNGIKGEVVMRNGQILLYAGGAGFLDGIGKGIEKASSTTVGVGATASMSAGDIGQAGLGVESVLLPKHSPITTSNAPEQYHPVIPIGAGNEVTLVFQDGFQLETLEEARAKAAARKKQNQPSASSTPAAMPGNTPDMLKQLQDFRVGDTVDPTTGQVVTQ</sequence>
<feature type="region of interest" description="Disordered" evidence="1">
    <location>
        <begin position="195"/>
        <end position="244"/>
    </location>
</feature>
<proteinExistence type="predicted"/>
<name>A0A379T5V2_SALER</name>
<protein>
    <submittedName>
        <fullName evidence="2">IncF plasmid conjugative transfer pilus assembly protein TraB</fullName>
    </submittedName>
</protein>
<evidence type="ECO:0000313" key="2">
    <source>
        <dbReference type="EMBL" id="SUG44889.1"/>
    </source>
</evidence>
<evidence type="ECO:0000313" key="3">
    <source>
        <dbReference type="Proteomes" id="UP000254741"/>
    </source>
</evidence>
<dbReference type="InterPro" id="IPR005498">
    <property type="entry name" value="T4SS_VirB10/TraB/TrbI"/>
</dbReference>
<feature type="compositionally biased region" description="Polar residues" evidence="1">
    <location>
        <begin position="235"/>
        <end position="244"/>
    </location>
</feature>
<dbReference type="EMBL" id="UGXG01000001">
    <property type="protein sequence ID" value="SUG44889.1"/>
    <property type="molecule type" value="Genomic_DNA"/>
</dbReference>
<dbReference type="AlphaFoldDB" id="A0A379T5V2"/>